<reference evidence="2 3" key="1">
    <citation type="submission" date="2015-09" db="EMBL/GenBank/DDBJ databases">
        <title>Draft genome sequence of Alicyclobacillus ferrooxydans DSM 22381.</title>
        <authorList>
            <person name="Hemp J."/>
        </authorList>
    </citation>
    <scope>NUCLEOTIDE SEQUENCE [LARGE SCALE GENOMIC DNA]</scope>
    <source>
        <strain evidence="2 3">TC-34</strain>
    </source>
</reference>
<name>A0A0P9CYK9_9BACL</name>
<evidence type="ECO:0000313" key="3">
    <source>
        <dbReference type="Proteomes" id="UP000050482"/>
    </source>
</evidence>
<keyword evidence="3" id="KW-1185">Reference proteome</keyword>
<feature type="compositionally biased region" description="Basic and acidic residues" evidence="1">
    <location>
        <begin position="356"/>
        <end position="365"/>
    </location>
</feature>
<dbReference type="AlphaFoldDB" id="A0A0P9CYK9"/>
<accession>A0A0P9CYK9</accession>
<dbReference type="PATRIC" id="fig|471514.4.peg.1062"/>
<feature type="region of interest" description="Disordered" evidence="1">
    <location>
        <begin position="171"/>
        <end position="194"/>
    </location>
</feature>
<evidence type="ECO:0000256" key="1">
    <source>
        <dbReference type="SAM" id="MobiDB-lite"/>
    </source>
</evidence>
<sequence length="509" mass="57446">MANGMVDLAVHQWSEDKKSSWVQIMTTGEWDRPQKQPDGTFKPSKVRITPADLHKFKENFDKGVRGVKLFTDIAHKPDDGAVAEWEELEVRGNKLYARMAWTDEGAQIVKSGKYNYFSPEFSFAWTDPATGKVHKDVLFGGALTNRPFLKDMERVALSETEDVDMFQLKFADGEPYDPDHDGDNDKTANPKLNPDWMEDVRQGITPWSVCTPDQKQQLIAKGITHHVANRAHAEFMAAHPHLKMSGDGITNSHDTPPKGKPKNKALYADPDNYKYPIDKKHVHAAVDFYNESGMQSKGGYTDSQWKSIGERIAKAAGFGYSLKDGKIETPFTHKMNDSTYDPEGSPDEEDGVATPHKPDDTDSGKYNEPGGGVLRMTEGITMAEWEAAQNKIKALEESERRHKFAEQARGWMFDESKQTGKLLPAQQDKVIDLMMGMTDEQVQKFSEFVDSLAPVVSFSEAGTSASIRAHVKESNKEDEIYKLAERYEREEHMEWKDAFLRASDELEVK</sequence>
<gene>
    <name evidence="2" type="ORF">AN477_19795</name>
</gene>
<dbReference type="Proteomes" id="UP000050482">
    <property type="component" value="Unassembled WGS sequence"/>
</dbReference>
<feature type="compositionally biased region" description="Basic and acidic residues" evidence="1">
    <location>
        <begin position="177"/>
        <end position="188"/>
    </location>
</feature>
<dbReference type="RefSeq" id="WP_054970921.1">
    <property type="nucleotide sequence ID" value="NZ_LJCO01000085.1"/>
</dbReference>
<organism evidence="2 3">
    <name type="scientific">Alicyclobacillus ferrooxydans</name>
    <dbReference type="NCBI Taxonomy" id="471514"/>
    <lineage>
        <taxon>Bacteria</taxon>
        <taxon>Bacillati</taxon>
        <taxon>Bacillota</taxon>
        <taxon>Bacilli</taxon>
        <taxon>Bacillales</taxon>
        <taxon>Alicyclobacillaceae</taxon>
        <taxon>Alicyclobacillus</taxon>
    </lineage>
</organism>
<dbReference type="EMBL" id="LJCO01000085">
    <property type="protein sequence ID" value="KPV42014.1"/>
    <property type="molecule type" value="Genomic_DNA"/>
</dbReference>
<dbReference type="InterPro" id="IPR012106">
    <property type="entry name" value="Phage_Mu_Gp1"/>
</dbReference>
<evidence type="ECO:0000313" key="2">
    <source>
        <dbReference type="EMBL" id="KPV42014.1"/>
    </source>
</evidence>
<protein>
    <submittedName>
        <fullName evidence="2">Uncharacterized protein</fullName>
    </submittedName>
</protein>
<dbReference type="Pfam" id="PF10123">
    <property type="entry name" value="Mu-like_Pro"/>
    <property type="match status" value="1"/>
</dbReference>
<comment type="caution">
    <text evidence="2">The sequence shown here is derived from an EMBL/GenBank/DDBJ whole genome shotgun (WGS) entry which is preliminary data.</text>
</comment>
<dbReference type="STRING" id="471514.AN477_19795"/>
<feature type="region of interest" description="Disordered" evidence="1">
    <location>
        <begin position="331"/>
        <end position="372"/>
    </location>
</feature>
<proteinExistence type="predicted"/>